<evidence type="ECO:0000313" key="1">
    <source>
        <dbReference type="EMBL" id="MBK1671167.1"/>
    </source>
</evidence>
<protein>
    <submittedName>
        <fullName evidence="1">Uncharacterized protein</fullName>
    </submittedName>
</protein>
<accession>A0ABS1DML3</accession>
<reference evidence="1 2" key="1">
    <citation type="journal article" date="2020" name="Microorganisms">
        <title>Osmotic Adaptation and Compatible Solute Biosynthesis of Phototrophic Bacteria as Revealed from Genome Analyses.</title>
        <authorList>
            <person name="Imhoff J.F."/>
            <person name="Rahn T."/>
            <person name="Kunzel S."/>
            <person name="Keller A."/>
            <person name="Neulinger S.C."/>
        </authorList>
    </citation>
    <scope>NUCLEOTIDE SEQUENCE [LARGE SCALE GENOMIC DNA]</scope>
    <source>
        <strain evidence="1 2">DSM 9895</strain>
    </source>
</reference>
<gene>
    <name evidence="1" type="ORF">CKO28_24485</name>
</gene>
<organism evidence="1 2">
    <name type="scientific">Rhodovibrio sodomensis</name>
    <dbReference type="NCBI Taxonomy" id="1088"/>
    <lineage>
        <taxon>Bacteria</taxon>
        <taxon>Pseudomonadati</taxon>
        <taxon>Pseudomonadota</taxon>
        <taxon>Alphaproteobacteria</taxon>
        <taxon>Rhodospirillales</taxon>
        <taxon>Rhodovibrionaceae</taxon>
        <taxon>Rhodovibrio</taxon>
    </lineage>
</organism>
<dbReference type="EMBL" id="NRRL01000152">
    <property type="protein sequence ID" value="MBK1671167.1"/>
    <property type="molecule type" value="Genomic_DNA"/>
</dbReference>
<proteinExistence type="predicted"/>
<comment type="caution">
    <text evidence="1">The sequence shown here is derived from an EMBL/GenBank/DDBJ whole genome shotgun (WGS) entry which is preliminary data.</text>
</comment>
<evidence type="ECO:0000313" key="2">
    <source>
        <dbReference type="Proteomes" id="UP001296873"/>
    </source>
</evidence>
<dbReference type="Pfam" id="PF05396">
    <property type="entry name" value="Phage_T7_Capsid"/>
    <property type="match status" value="1"/>
</dbReference>
<keyword evidence="2" id="KW-1185">Reference proteome</keyword>
<dbReference type="InterPro" id="IPR008768">
    <property type="entry name" value="Gp9-like"/>
</dbReference>
<name>A0ABS1DML3_9PROT</name>
<dbReference type="Proteomes" id="UP001296873">
    <property type="component" value="Unassembled WGS sequence"/>
</dbReference>
<sequence length="231" mass="25542">MPETPRIPEKFRDPETGELRGDALLRSYLELERKLARMVELPQPDSPPETAGAFRRAMGVPDTPEEYPVQPPHPMIQPDPEVNATLHAAGFTPDQVQLVYDLAAERMLPAVEELAGEFEAERQLERLVEQFGGPDKWREVAAALSAWGRKTLPGEVFEALSTTYEGILAMHRMMANGEPGLGAGGAAVAELNEDDLKRLMADPKYWRQRDPATIAKVQDGFKRLFPGQAGG</sequence>